<feature type="coiled-coil region" evidence="1">
    <location>
        <begin position="128"/>
        <end position="169"/>
    </location>
</feature>
<accession>A0A242WEL6</accession>
<evidence type="ECO:0000256" key="1">
    <source>
        <dbReference type="SAM" id="Coils"/>
    </source>
</evidence>
<dbReference type="AlphaFoldDB" id="A0A242WEL6"/>
<dbReference type="Proteomes" id="UP000195152">
    <property type="component" value="Unassembled WGS sequence"/>
</dbReference>
<comment type="caution">
    <text evidence="2">The sequence shown here is derived from an EMBL/GenBank/DDBJ whole genome shotgun (WGS) entry which is preliminary data.</text>
</comment>
<evidence type="ECO:0000313" key="3">
    <source>
        <dbReference type="Proteomes" id="UP000195152"/>
    </source>
</evidence>
<name>A0A242WEL6_BACTU</name>
<sequence length="254" mass="30609">MKKNQNKRGRKPKVYSQELIKDLIYRFTQERKITGLIKYMDIYRFYLELYKRGDIEIKFSEDFWRKEGRQGRVAIDSANQVYEYTLHINHKENEKIIDTEQVVEKFYTGNLKNKEVLKRTLKVNESKLKMYLERNRKLEMRIKNKEDEVHELKNKITTLNNKLEAFENIMFMWLDASVDPDVDLINLITTGKSRNVIVDYMFQTIFSEDPHEGYGKFESFRKEKKKDQEIQYEGKKVAVLPSKYKNSLLEDFNL</sequence>
<dbReference type="RefSeq" id="WP_000742124.1">
    <property type="nucleotide sequence ID" value="NZ_NFCF01000025.1"/>
</dbReference>
<protein>
    <submittedName>
        <fullName evidence="2">Uncharacterized protein</fullName>
    </submittedName>
</protein>
<organism evidence="2 3">
    <name type="scientific">Bacillus thuringiensis serovar mexicanensis</name>
    <dbReference type="NCBI Taxonomy" id="180868"/>
    <lineage>
        <taxon>Bacteria</taxon>
        <taxon>Bacillati</taxon>
        <taxon>Bacillota</taxon>
        <taxon>Bacilli</taxon>
        <taxon>Bacillales</taxon>
        <taxon>Bacillaceae</taxon>
        <taxon>Bacillus</taxon>
        <taxon>Bacillus cereus group</taxon>
    </lineage>
</organism>
<evidence type="ECO:0000313" key="2">
    <source>
        <dbReference type="EMBL" id="OTW55353.1"/>
    </source>
</evidence>
<reference evidence="2 3" key="1">
    <citation type="submission" date="2016-10" db="EMBL/GenBank/DDBJ databases">
        <title>Comparative genomics of Bacillus thuringiensis reveals a path to pathogens against multiple invertebrate hosts.</title>
        <authorList>
            <person name="Zheng J."/>
            <person name="Gao Q."/>
            <person name="Liu H."/>
            <person name="Peng D."/>
            <person name="Ruan L."/>
            <person name="Sun M."/>
        </authorList>
    </citation>
    <scope>NUCLEOTIDE SEQUENCE [LARGE SCALE GENOMIC DNA]</scope>
    <source>
        <strain evidence="2">BGSC 4AC1</strain>
    </source>
</reference>
<gene>
    <name evidence="2" type="ORF">BK699_00915</name>
</gene>
<dbReference type="EMBL" id="NFCF01000025">
    <property type="protein sequence ID" value="OTW55353.1"/>
    <property type="molecule type" value="Genomic_DNA"/>
</dbReference>
<proteinExistence type="predicted"/>
<keyword evidence="1" id="KW-0175">Coiled coil</keyword>